<dbReference type="InterPro" id="IPR001487">
    <property type="entry name" value="Bromodomain"/>
</dbReference>
<evidence type="ECO:0000313" key="6">
    <source>
        <dbReference type="EMBL" id="CAJ2502125.1"/>
    </source>
</evidence>
<proteinExistence type="predicted"/>
<evidence type="ECO:0000259" key="5">
    <source>
        <dbReference type="PROSITE" id="PS50097"/>
    </source>
</evidence>
<dbReference type="PROSITE" id="PS50014">
    <property type="entry name" value="BROMODOMAIN_2"/>
    <property type="match status" value="1"/>
</dbReference>
<evidence type="ECO:0000256" key="3">
    <source>
        <dbReference type="SAM" id="MobiDB-lite"/>
    </source>
</evidence>
<dbReference type="GO" id="GO:0000785">
    <property type="term" value="C:chromatin"/>
    <property type="evidence" value="ECO:0007669"/>
    <property type="project" value="TreeGrafter"/>
</dbReference>
<organism evidence="6 7">
    <name type="scientific">Anthostomella pinea</name>
    <dbReference type="NCBI Taxonomy" id="933095"/>
    <lineage>
        <taxon>Eukaryota</taxon>
        <taxon>Fungi</taxon>
        <taxon>Dikarya</taxon>
        <taxon>Ascomycota</taxon>
        <taxon>Pezizomycotina</taxon>
        <taxon>Sordariomycetes</taxon>
        <taxon>Xylariomycetidae</taxon>
        <taxon>Xylariales</taxon>
        <taxon>Xylariaceae</taxon>
        <taxon>Anthostomella</taxon>
    </lineage>
</organism>
<dbReference type="CDD" id="cd18186">
    <property type="entry name" value="BTB_POZ_ZBTB_KLHL-like"/>
    <property type="match status" value="1"/>
</dbReference>
<dbReference type="EMBL" id="CAUWAG010000003">
    <property type="protein sequence ID" value="CAJ2502125.1"/>
    <property type="molecule type" value="Genomic_DNA"/>
</dbReference>
<dbReference type="SUPFAM" id="SSF47370">
    <property type="entry name" value="Bromodomain"/>
    <property type="match status" value="1"/>
</dbReference>
<comment type="caution">
    <text evidence="6">The sequence shown here is derived from an EMBL/GenBank/DDBJ whole genome shotgun (WGS) entry which is preliminary data.</text>
</comment>
<keyword evidence="7" id="KW-1185">Reference proteome</keyword>
<sequence>MATDSGDTKADASFSWLKPHAIFCIILVGEEEIPFGIQKDFLCAKSTFYRSHFAQQTAEQLESLVKLPQATPEVFGLVQHFLYTGALFFDPQSVPSYEVLIATWKLGHELGIEGLCDEALHAMTEARRLSQLIPSTPLLVRAWKETPEGSSIRTLLLTWAAEYINTSESRHEFSKSLPQEVLSELVVAMSNLNSAPVIQVNSVASPGGQSHRKNVHYLERDDSEPEVHVKAPKHRHSDVGSGRSAQNDRKPPKKAVSRPSLPKAPKAKRTSINVADPGTYTAEQRVAYADSQLTKMLSGPGYWTRLVGPFREAVKPVEEGVPDYLEKITKPMDLLTIRSKIDNKEYGDIDEFIADVSLIWENAFTYWRKEEDPVRRIAVNFKKSFEDSMTPAKINKFCSKYAGEEPEE</sequence>
<evidence type="ECO:0000313" key="7">
    <source>
        <dbReference type="Proteomes" id="UP001295740"/>
    </source>
</evidence>
<reference evidence="6" key="1">
    <citation type="submission" date="2023-10" db="EMBL/GenBank/DDBJ databases">
        <authorList>
            <person name="Hackl T."/>
        </authorList>
    </citation>
    <scope>NUCLEOTIDE SEQUENCE</scope>
</reference>
<dbReference type="Gene3D" id="3.30.710.10">
    <property type="entry name" value="Potassium Channel Kv1.1, Chain A"/>
    <property type="match status" value="1"/>
</dbReference>
<feature type="compositionally biased region" description="Basic and acidic residues" evidence="3">
    <location>
        <begin position="217"/>
        <end position="229"/>
    </location>
</feature>
<keyword evidence="1 2" id="KW-0103">Bromodomain</keyword>
<dbReference type="Gene3D" id="1.20.920.10">
    <property type="entry name" value="Bromodomain-like"/>
    <property type="match status" value="1"/>
</dbReference>
<dbReference type="InterPro" id="IPR000210">
    <property type="entry name" value="BTB/POZ_dom"/>
</dbReference>
<protein>
    <submittedName>
        <fullName evidence="6">Uu.00g049780.m01.CDS01</fullName>
    </submittedName>
</protein>
<evidence type="ECO:0000256" key="1">
    <source>
        <dbReference type="ARBA" id="ARBA00023117"/>
    </source>
</evidence>
<dbReference type="Proteomes" id="UP001295740">
    <property type="component" value="Unassembled WGS sequence"/>
</dbReference>
<dbReference type="PANTHER" id="PTHR22880:SF225">
    <property type="entry name" value="BROMODOMAIN-CONTAINING PROTEIN BET-1-RELATED"/>
    <property type="match status" value="1"/>
</dbReference>
<dbReference type="Pfam" id="PF00439">
    <property type="entry name" value="Bromodomain"/>
    <property type="match status" value="1"/>
</dbReference>
<dbReference type="PANTHER" id="PTHR22880">
    <property type="entry name" value="FALZ-RELATED BROMODOMAIN-CONTAINING PROTEINS"/>
    <property type="match status" value="1"/>
</dbReference>
<dbReference type="SMART" id="SM00297">
    <property type="entry name" value="BROMO"/>
    <property type="match status" value="1"/>
</dbReference>
<dbReference type="Pfam" id="PF00651">
    <property type="entry name" value="BTB"/>
    <property type="match status" value="1"/>
</dbReference>
<dbReference type="PRINTS" id="PR00503">
    <property type="entry name" value="BROMODOMAIN"/>
</dbReference>
<gene>
    <name evidence="6" type="ORF">KHLLAP_LOCUS2593</name>
</gene>
<evidence type="ECO:0000256" key="2">
    <source>
        <dbReference type="PROSITE-ProRule" id="PRU00035"/>
    </source>
</evidence>
<evidence type="ECO:0000259" key="4">
    <source>
        <dbReference type="PROSITE" id="PS50014"/>
    </source>
</evidence>
<dbReference type="PROSITE" id="PS50097">
    <property type="entry name" value="BTB"/>
    <property type="match status" value="1"/>
</dbReference>
<dbReference type="AlphaFoldDB" id="A0AAI8YET6"/>
<dbReference type="InterPro" id="IPR011333">
    <property type="entry name" value="SKP1/BTB/POZ_sf"/>
</dbReference>
<dbReference type="GO" id="GO:0006338">
    <property type="term" value="P:chromatin remodeling"/>
    <property type="evidence" value="ECO:0007669"/>
    <property type="project" value="TreeGrafter"/>
</dbReference>
<dbReference type="InterPro" id="IPR050935">
    <property type="entry name" value="Bromo_chromatin_reader"/>
</dbReference>
<feature type="domain" description="BTB" evidence="5">
    <location>
        <begin position="23"/>
        <end position="91"/>
    </location>
</feature>
<feature type="region of interest" description="Disordered" evidence="3">
    <location>
        <begin position="217"/>
        <end position="276"/>
    </location>
</feature>
<dbReference type="SUPFAM" id="SSF54695">
    <property type="entry name" value="POZ domain"/>
    <property type="match status" value="1"/>
</dbReference>
<name>A0AAI8YET6_9PEZI</name>
<dbReference type="GO" id="GO:0006355">
    <property type="term" value="P:regulation of DNA-templated transcription"/>
    <property type="evidence" value="ECO:0007669"/>
    <property type="project" value="TreeGrafter"/>
</dbReference>
<dbReference type="InterPro" id="IPR036427">
    <property type="entry name" value="Bromodomain-like_sf"/>
</dbReference>
<feature type="domain" description="Bromo" evidence="4">
    <location>
        <begin position="302"/>
        <end position="374"/>
    </location>
</feature>
<dbReference type="GO" id="GO:0005634">
    <property type="term" value="C:nucleus"/>
    <property type="evidence" value="ECO:0007669"/>
    <property type="project" value="TreeGrafter"/>
</dbReference>
<accession>A0AAI8YET6</accession>